<gene>
    <name evidence="1" type="ORF">EVAR_49919_1</name>
</gene>
<evidence type="ECO:0000313" key="2">
    <source>
        <dbReference type="Proteomes" id="UP000299102"/>
    </source>
</evidence>
<dbReference type="Proteomes" id="UP000299102">
    <property type="component" value="Unassembled WGS sequence"/>
</dbReference>
<reference evidence="1 2" key="1">
    <citation type="journal article" date="2019" name="Commun. Biol.">
        <title>The bagworm genome reveals a unique fibroin gene that provides high tensile strength.</title>
        <authorList>
            <person name="Kono N."/>
            <person name="Nakamura H."/>
            <person name="Ohtoshi R."/>
            <person name="Tomita M."/>
            <person name="Numata K."/>
            <person name="Arakawa K."/>
        </authorList>
    </citation>
    <scope>NUCLEOTIDE SEQUENCE [LARGE SCALE GENOMIC DNA]</scope>
</reference>
<keyword evidence="2" id="KW-1185">Reference proteome</keyword>
<dbReference type="EMBL" id="BGZK01001048">
    <property type="protein sequence ID" value="GBP69667.1"/>
    <property type="molecule type" value="Genomic_DNA"/>
</dbReference>
<proteinExistence type="predicted"/>
<accession>A0A4C1Y556</accession>
<organism evidence="1 2">
    <name type="scientific">Eumeta variegata</name>
    <name type="common">Bagworm moth</name>
    <name type="synonym">Eumeta japonica</name>
    <dbReference type="NCBI Taxonomy" id="151549"/>
    <lineage>
        <taxon>Eukaryota</taxon>
        <taxon>Metazoa</taxon>
        <taxon>Ecdysozoa</taxon>
        <taxon>Arthropoda</taxon>
        <taxon>Hexapoda</taxon>
        <taxon>Insecta</taxon>
        <taxon>Pterygota</taxon>
        <taxon>Neoptera</taxon>
        <taxon>Endopterygota</taxon>
        <taxon>Lepidoptera</taxon>
        <taxon>Glossata</taxon>
        <taxon>Ditrysia</taxon>
        <taxon>Tineoidea</taxon>
        <taxon>Psychidae</taxon>
        <taxon>Oiketicinae</taxon>
        <taxon>Eumeta</taxon>
    </lineage>
</organism>
<sequence length="182" mass="20007">MIYIGNFCSFAFLLSGPRPAAHRPARPFTSAPLSAARASVACNISRGCLTHKSVPAVNLFTSTALTSRARGRSVDRMRRIESLSLIEFEGRRPRIASRRGDAIKSYSQSAGHVPSAGEKSTAAKFRQLHYHKDGRAARGRAACSNHCAGRCALNTNEPRRCVTARAPLMRLLTEWDNFLHNK</sequence>
<evidence type="ECO:0000313" key="1">
    <source>
        <dbReference type="EMBL" id="GBP69667.1"/>
    </source>
</evidence>
<dbReference type="AlphaFoldDB" id="A0A4C1Y556"/>
<name>A0A4C1Y556_EUMVA</name>
<comment type="caution">
    <text evidence="1">The sequence shown here is derived from an EMBL/GenBank/DDBJ whole genome shotgun (WGS) entry which is preliminary data.</text>
</comment>
<protein>
    <submittedName>
        <fullName evidence="1">Uncharacterized protein</fullName>
    </submittedName>
</protein>